<keyword evidence="2" id="KW-1185">Reference proteome</keyword>
<accession>A0ABW2S2K7</accession>
<name>A0ABW2S2K7_9NOCA</name>
<organism evidence="1 2">
    <name type="scientific">Rhodococcus daqingensis</name>
    <dbReference type="NCBI Taxonomy" id="2479363"/>
    <lineage>
        <taxon>Bacteria</taxon>
        <taxon>Bacillati</taxon>
        <taxon>Actinomycetota</taxon>
        <taxon>Actinomycetes</taxon>
        <taxon>Mycobacteriales</taxon>
        <taxon>Nocardiaceae</taxon>
        <taxon>Rhodococcus</taxon>
    </lineage>
</organism>
<gene>
    <name evidence="1" type="ORF">ACFQS9_19080</name>
</gene>
<sequence>MPKLRQGPMARKISVRGDYGWGVSTLLTLHPPTPNDRQPPFAGLLSQRCPDADAASRRRPGVIFGPPVVAASALGAGSFDDSVIVRLDIAPDTLVPVGPTVARFEIDCSMDELDDALELAHPGESNPHPLSAPVAVFVAPDDHADAGWAAEVATRIAEAGAHPGLRAGPGPDEVADFLAVLAHSDAGFVARVNSGAEALAILAATVAALRGDDVRTAFVTPDPTRVAGLNQDAAEALRAVLLGIEVADAEEAERHLAANGITATAAP</sequence>
<evidence type="ECO:0000313" key="2">
    <source>
        <dbReference type="Proteomes" id="UP001596484"/>
    </source>
</evidence>
<evidence type="ECO:0000313" key="1">
    <source>
        <dbReference type="EMBL" id="MFC7450004.1"/>
    </source>
</evidence>
<comment type="caution">
    <text evidence="1">The sequence shown here is derived from an EMBL/GenBank/DDBJ whole genome shotgun (WGS) entry which is preliminary data.</text>
</comment>
<dbReference type="Proteomes" id="UP001596484">
    <property type="component" value="Unassembled WGS sequence"/>
</dbReference>
<protein>
    <submittedName>
        <fullName evidence="1">Uncharacterized protein</fullName>
    </submittedName>
</protein>
<proteinExistence type="predicted"/>
<dbReference type="EMBL" id="JBHTCS010000023">
    <property type="protein sequence ID" value="MFC7450004.1"/>
    <property type="molecule type" value="Genomic_DNA"/>
</dbReference>
<dbReference type="RefSeq" id="WP_378407551.1">
    <property type="nucleotide sequence ID" value="NZ_JBHTCS010000023.1"/>
</dbReference>
<reference evidence="2" key="1">
    <citation type="journal article" date="2019" name="Int. J. Syst. Evol. Microbiol.">
        <title>The Global Catalogue of Microorganisms (GCM) 10K type strain sequencing project: providing services to taxonomists for standard genome sequencing and annotation.</title>
        <authorList>
            <consortium name="The Broad Institute Genomics Platform"/>
            <consortium name="The Broad Institute Genome Sequencing Center for Infectious Disease"/>
            <person name="Wu L."/>
            <person name="Ma J."/>
        </authorList>
    </citation>
    <scope>NUCLEOTIDE SEQUENCE [LARGE SCALE GENOMIC DNA]</scope>
    <source>
        <strain evidence="2">ICMP 19430</strain>
    </source>
</reference>